<evidence type="ECO:0008006" key="5">
    <source>
        <dbReference type="Google" id="ProtNLM"/>
    </source>
</evidence>
<feature type="compositionally biased region" description="Polar residues" evidence="1">
    <location>
        <begin position="561"/>
        <end position="571"/>
    </location>
</feature>
<evidence type="ECO:0000313" key="3">
    <source>
        <dbReference type="EMBL" id="SNR55730.1"/>
    </source>
</evidence>
<keyword evidence="2" id="KW-0812">Transmembrane</keyword>
<feature type="region of interest" description="Disordered" evidence="1">
    <location>
        <begin position="678"/>
        <end position="701"/>
    </location>
</feature>
<evidence type="ECO:0000256" key="2">
    <source>
        <dbReference type="SAM" id="Phobius"/>
    </source>
</evidence>
<dbReference type="OrthoDB" id="7870459at2"/>
<dbReference type="Proteomes" id="UP000198417">
    <property type="component" value="Unassembled WGS sequence"/>
</dbReference>
<proteinExistence type="predicted"/>
<feature type="compositionally biased region" description="Polar residues" evidence="1">
    <location>
        <begin position="509"/>
        <end position="524"/>
    </location>
</feature>
<dbReference type="RefSeq" id="WP_089270778.1">
    <property type="nucleotide sequence ID" value="NZ_FZNN01000010.1"/>
</dbReference>
<accession>A0A238XAI6</accession>
<feature type="compositionally biased region" description="Low complexity" evidence="1">
    <location>
        <begin position="686"/>
        <end position="700"/>
    </location>
</feature>
<sequence length="887" mass="93583">MKINFALSLSFEGISLLGRVPGGWAVLGEVPLDSEDLSGELQSLREIADARGAHHGQVKLVIPNEQIRYLTLPKPETDGDAAVRRALDAATPYAVADLVYDTSGTGGTLMVAAVARETLDEAESFARGHFFEPVCFVARPPAGHFTGEVFFGPAPGWVGAVPTRDSGAMSIVALPDASDDVPATRPATKPESPAAKDEPPRAATMASTRAPKRLEPSVNDAPVAPQPVAAARANPALRSVAPAIPPKPALTEVEPLVAAASAAELQTLEKTAPDDAKEALAPGTADVATTTLKVPQPESGRPISPDLSPSRAPAAAQSAFVNLRATRDLPLPDGTAAPVIDQPRAELSEGIALRVTPRPTEEPAPPPSDPIPATPPKEAAASLVKGFFSRRDHTRHAPEMAAPPSDRMPDTAKTGTTPPKAGKITAFRHEPSATASTPAAAVSAKEAERLRMTVFGARQKEMQVGGKPRFLGVMLTLALLLILIGVAAWASVFLDEGLARFFRRDSTPQIETAQTSGPLTTSETSDPELQPEPDADGETELASLATDLPATVVDTAPEPLSTPTRARSLTQEEAETRYAASGIWQRTPAAPPEPSQTEIDDLYVASIDPEVQKFDAIALPAAQVLRGDTTYEAPIPPLPADVTFDLDERGFVRATIEGAINPDGILIFAGLPPVVPPRRDASSVLSQPAPTPESSAATAAEQDRLQAFRPKSRPGNLIERNERASRSGVSLAELEAFRPKLRPEAAKKLEEADVTATELAIEESIKPLPRPQDIQRIVEAARAAPPEQTAVQVATVAPRTVAPSIPSSTSVAQQATVRNAINLRQLNLIGVYGAPSSRRALVRMSNGRYQKVKVGDTIDGGRVAAIGENELHYTKSGRNIVLKMPQG</sequence>
<feature type="region of interest" description="Disordered" evidence="1">
    <location>
        <begin position="394"/>
        <end position="420"/>
    </location>
</feature>
<feature type="compositionally biased region" description="Acidic residues" evidence="1">
    <location>
        <begin position="525"/>
        <end position="539"/>
    </location>
</feature>
<dbReference type="AlphaFoldDB" id="A0A238XAI6"/>
<keyword evidence="2" id="KW-1133">Transmembrane helix</keyword>
<protein>
    <recommendedName>
        <fullName evidence="5">Type IV pilus biogenesis protein PilP</fullName>
    </recommendedName>
</protein>
<evidence type="ECO:0000256" key="1">
    <source>
        <dbReference type="SAM" id="MobiDB-lite"/>
    </source>
</evidence>
<reference evidence="3 4" key="1">
    <citation type="submission" date="2017-06" db="EMBL/GenBank/DDBJ databases">
        <authorList>
            <person name="Kim H.J."/>
            <person name="Triplett B.A."/>
        </authorList>
    </citation>
    <scope>NUCLEOTIDE SEQUENCE [LARGE SCALE GENOMIC DNA]</scope>
    <source>
        <strain evidence="3 4">DSM 29052</strain>
    </source>
</reference>
<feature type="region of interest" description="Disordered" evidence="1">
    <location>
        <begin position="272"/>
        <end position="315"/>
    </location>
</feature>
<dbReference type="EMBL" id="FZNN01000010">
    <property type="protein sequence ID" value="SNR55730.1"/>
    <property type="molecule type" value="Genomic_DNA"/>
</dbReference>
<feature type="region of interest" description="Disordered" evidence="1">
    <location>
        <begin position="706"/>
        <end position="725"/>
    </location>
</feature>
<name>A0A238XAI6_9RHOB</name>
<evidence type="ECO:0000313" key="4">
    <source>
        <dbReference type="Proteomes" id="UP000198417"/>
    </source>
</evidence>
<keyword evidence="2" id="KW-0472">Membrane</keyword>
<feature type="region of interest" description="Disordered" evidence="1">
    <location>
        <begin position="176"/>
        <end position="222"/>
    </location>
</feature>
<feature type="region of interest" description="Disordered" evidence="1">
    <location>
        <begin position="509"/>
        <end position="596"/>
    </location>
</feature>
<gene>
    <name evidence="3" type="ORF">SAMN06265370_11044</name>
</gene>
<feature type="region of interest" description="Disordered" evidence="1">
    <location>
        <begin position="356"/>
        <end position="380"/>
    </location>
</feature>
<feature type="transmembrane region" description="Helical" evidence="2">
    <location>
        <begin position="470"/>
        <end position="494"/>
    </location>
</feature>
<keyword evidence="4" id="KW-1185">Reference proteome</keyword>
<organism evidence="3 4">
    <name type="scientific">Puniceibacterium sediminis</name>
    <dbReference type="NCBI Taxonomy" id="1608407"/>
    <lineage>
        <taxon>Bacteria</taxon>
        <taxon>Pseudomonadati</taxon>
        <taxon>Pseudomonadota</taxon>
        <taxon>Alphaproteobacteria</taxon>
        <taxon>Rhodobacterales</taxon>
        <taxon>Paracoccaceae</taxon>
        <taxon>Puniceibacterium</taxon>
    </lineage>
</organism>
<feature type="compositionally biased region" description="Pro residues" evidence="1">
    <location>
        <begin position="362"/>
        <end position="375"/>
    </location>
</feature>